<comment type="subcellular location">
    <subcellularLocation>
        <location evidence="1">Cell inner membrane</location>
        <topology evidence="1">Peripheral membrane protein</topology>
    </subcellularLocation>
</comment>
<evidence type="ECO:0000256" key="2">
    <source>
        <dbReference type="ARBA" id="ARBA00005417"/>
    </source>
</evidence>
<dbReference type="Pfam" id="PF08352">
    <property type="entry name" value="oligo_HPY"/>
    <property type="match status" value="1"/>
</dbReference>
<dbReference type="AlphaFoldDB" id="A0A2M8R048"/>
<name>A0A2M8R048_9BRAD</name>
<dbReference type="CDD" id="cd03257">
    <property type="entry name" value="ABC_NikE_OppD_transporters"/>
    <property type="match status" value="1"/>
</dbReference>
<dbReference type="InterPro" id="IPR017871">
    <property type="entry name" value="ABC_transporter-like_CS"/>
</dbReference>
<dbReference type="NCBIfam" id="TIGR01727">
    <property type="entry name" value="oligo_HPY"/>
    <property type="match status" value="1"/>
</dbReference>
<keyword evidence="5" id="KW-0067">ATP-binding</keyword>
<dbReference type="InterPro" id="IPR013563">
    <property type="entry name" value="Oligopep_ABC_C"/>
</dbReference>
<evidence type="ECO:0000259" key="7">
    <source>
        <dbReference type="PROSITE" id="PS50893"/>
    </source>
</evidence>
<dbReference type="PANTHER" id="PTHR43776">
    <property type="entry name" value="TRANSPORT ATP-BINDING PROTEIN"/>
    <property type="match status" value="1"/>
</dbReference>
<evidence type="ECO:0000256" key="6">
    <source>
        <dbReference type="ARBA" id="ARBA00024722"/>
    </source>
</evidence>
<dbReference type="FunFam" id="3.40.50.300:FF:000016">
    <property type="entry name" value="Oligopeptide ABC transporter ATP-binding component"/>
    <property type="match status" value="1"/>
</dbReference>
<accession>A0A2M8R048</accession>
<dbReference type="PROSITE" id="PS50893">
    <property type="entry name" value="ABC_TRANSPORTER_2"/>
    <property type="match status" value="1"/>
</dbReference>
<sequence>MTNMESTGAAGQSAEAAMQVSTLVPDTALEQRRQSERRFALAPDLVTVRNLKMHFPVTEGALFNKVAAHVRAVDGISFTIRKGETLGLVGESGCGKTTTGRCILRLDHPTGGEILFDGKNLVDLDDKSMRALRRKIQVIFQDPYSSLNPRMKIGEIISEPMKVHRTEPNKAARDARVMELLNMCGLDPRFADRYPHEMSGGQRQRVGIARALSVRPEFIICDEAISALDVSIQAQIINLLEDLRDQFGLTYLFIAHDLSVVRHLCHRVAVMYLGKIVELAECDELYGNPLHPYTQALLAAVPVPDPDMEKVRSYRIVKGEVPSPMNPPSGCVFHPRCPLAVENCAKTVPEFRELRPGHWVACSVI</sequence>
<dbReference type="GO" id="GO:0016887">
    <property type="term" value="F:ATP hydrolysis activity"/>
    <property type="evidence" value="ECO:0007669"/>
    <property type="project" value="InterPro"/>
</dbReference>
<evidence type="ECO:0000256" key="1">
    <source>
        <dbReference type="ARBA" id="ARBA00004417"/>
    </source>
</evidence>
<evidence type="ECO:0000256" key="5">
    <source>
        <dbReference type="ARBA" id="ARBA00022840"/>
    </source>
</evidence>
<protein>
    <submittedName>
        <fullName evidence="8">Peptide ABC transporter substrate-binding protein</fullName>
    </submittedName>
</protein>
<evidence type="ECO:0000313" key="8">
    <source>
        <dbReference type="EMBL" id="PJG51199.1"/>
    </source>
</evidence>
<evidence type="ECO:0000313" key="9">
    <source>
        <dbReference type="Proteomes" id="UP000231194"/>
    </source>
</evidence>
<comment type="caution">
    <text evidence="8">The sequence shown here is derived from an EMBL/GenBank/DDBJ whole genome shotgun (WGS) entry which is preliminary data.</text>
</comment>
<keyword evidence="3" id="KW-0813">Transport</keyword>
<dbReference type="OrthoDB" id="9815712at2"/>
<dbReference type="InterPro" id="IPR003439">
    <property type="entry name" value="ABC_transporter-like_ATP-bd"/>
</dbReference>
<keyword evidence="4" id="KW-0547">Nucleotide-binding</keyword>
<dbReference type="PANTHER" id="PTHR43776:SF7">
    <property type="entry name" value="D,D-DIPEPTIDE TRANSPORT ATP-BINDING PROTEIN DDPF-RELATED"/>
    <property type="match status" value="1"/>
</dbReference>
<dbReference type="Proteomes" id="UP000231194">
    <property type="component" value="Unassembled WGS sequence"/>
</dbReference>
<evidence type="ECO:0000256" key="4">
    <source>
        <dbReference type="ARBA" id="ARBA00022741"/>
    </source>
</evidence>
<proteinExistence type="inferred from homology"/>
<organism evidence="8 9">
    <name type="scientific">Bradyrhizobium forestalis</name>
    <dbReference type="NCBI Taxonomy" id="1419263"/>
    <lineage>
        <taxon>Bacteria</taxon>
        <taxon>Pseudomonadati</taxon>
        <taxon>Pseudomonadota</taxon>
        <taxon>Alphaproteobacteria</taxon>
        <taxon>Hyphomicrobiales</taxon>
        <taxon>Nitrobacteraceae</taxon>
        <taxon>Bradyrhizobium</taxon>
    </lineage>
</organism>
<dbReference type="InterPro" id="IPR050319">
    <property type="entry name" value="ABC_transp_ATP-bind"/>
</dbReference>
<reference evidence="8 9" key="1">
    <citation type="submission" date="2017-11" db="EMBL/GenBank/DDBJ databases">
        <title>Bradyrhizobium forestalis sp. nov., an efficient nitrogen-fixing bacterium isolated from nodules of forest legume species in the Amazon.</title>
        <authorList>
            <person name="Costa E.M."/>
            <person name="Guimaraes A."/>
            <person name="Carvalho T.S."/>
            <person name="Rodrigues T.L."/>
            <person name="Ribeiro P.R.A."/>
            <person name="Lebbe L."/>
            <person name="Willems A."/>
            <person name="Moreira F.M.S."/>
        </authorList>
    </citation>
    <scope>NUCLEOTIDE SEQUENCE [LARGE SCALE GENOMIC DNA]</scope>
    <source>
        <strain evidence="8 9">INPA54B</strain>
    </source>
</reference>
<dbReference type="Gene3D" id="3.40.50.300">
    <property type="entry name" value="P-loop containing nucleotide triphosphate hydrolases"/>
    <property type="match status" value="1"/>
</dbReference>
<dbReference type="SUPFAM" id="SSF52540">
    <property type="entry name" value="P-loop containing nucleoside triphosphate hydrolases"/>
    <property type="match status" value="1"/>
</dbReference>
<evidence type="ECO:0000256" key="3">
    <source>
        <dbReference type="ARBA" id="ARBA00022448"/>
    </source>
</evidence>
<dbReference type="InterPro" id="IPR027417">
    <property type="entry name" value="P-loop_NTPase"/>
</dbReference>
<keyword evidence="9" id="KW-1185">Reference proteome</keyword>
<dbReference type="Pfam" id="PF00005">
    <property type="entry name" value="ABC_tran"/>
    <property type="match status" value="1"/>
</dbReference>
<dbReference type="PROSITE" id="PS00211">
    <property type="entry name" value="ABC_TRANSPORTER_1"/>
    <property type="match status" value="1"/>
</dbReference>
<dbReference type="InterPro" id="IPR003593">
    <property type="entry name" value="AAA+_ATPase"/>
</dbReference>
<dbReference type="GO" id="GO:0015833">
    <property type="term" value="P:peptide transport"/>
    <property type="evidence" value="ECO:0007669"/>
    <property type="project" value="InterPro"/>
</dbReference>
<dbReference type="SMART" id="SM00382">
    <property type="entry name" value="AAA"/>
    <property type="match status" value="1"/>
</dbReference>
<comment type="similarity">
    <text evidence="2">Belongs to the ABC transporter superfamily.</text>
</comment>
<dbReference type="GO" id="GO:0005886">
    <property type="term" value="C:plasma membrane"/>
    <property type="evidence" value="ECO:0007669"/>
    <property type="project" value="UniProtKB-SubCell"/>
</dbReference>
<gene>
    <name evidence="8" type="ORF">CVM73_32400</name>
</gene>
<dbReference type="EMBL" id="PGVG01000041">
    <property type="protein sequence ID" value="PJG51199.1"/>
    <property type="molecule type" value="Genomic_DNA"/>
</dbReference>
<dbReference type="GO" id="GO:0005524">
    <property type="term" value="F:ATP binding"/>
    <property type="evidence" value="ECO:0007669"/>
    <property type="project" value="UniProtKB-KW"/>
</dbReference>
<dbReference type="GO" id="GO:0055085">
    <property type="term" value="P:transmembrane transport"/>
    <property type="evidence" value="ECO:0007669"/>
    <property type="project" value="UniProtKB-ARBA"/>
</dbReference>
<feature type="domain" description="ABC transporter" evidence="7">
    <location>
        <begin position="48"/>
        <end position="298"/>
    </location>
</feature>
<comment type="function">
    <text evidence="6">Involved in beta-(1--&gt;2)glucan export. Transmembrane domains (TMD) form a pore in the inner membrane and the ATP-binding domain (NBD) is responsible for energy generation.</text>
</comment>